<dbReference type="AlphaFoldDB" id="A0A139MBQ9"/>
<name>A0A139MBQ9_STROR</name>
<evidence type="ECO:0000313" key="3">
    <source>
        <dbReference type="Proteomes" id="UP000070541"/>
    </source>
</evidence>
<evidence type="ECO:0000313" key="2">
    <source>
        <dbReference type="EMBL" id="KXT61062.1"/>
    </source>
</evidence>
<feature type="transmembrane region" description="Helical" evidence="1">
    <location>
        <begin position="188"/>
        <end position="204"/>
    </location>
</feature>
<dbReference type="Proteomes" id="UP000070541">
    <property type="component" value="Unassembled WGS sequence"/>
</dbReference>
<protein>
    <submittedName>
        <fullName evidence="2">Uncharacterized protein</fullName>
    </submittedName>
</protein>
<accession>A0A139MBQ9</accession>
<keyword evidence="1" id="KW-1133">Transmembrane helix</keyword>
<dbReference type="EMBL" id="LQOG01000016">
    <property type="protein sequence ID" value="KXT61062.1"/>
    <property type="molecule type" value="Genomic_DNA"/>
</dbReference>
<feature type="transmembrane region" description="Helical" evidence="1">
    <location>
        <begin position="165"/>
        <end position="182"/>
    </location>
</feature>
<proteinExistence type="predicted"/>
<dbReference type="PATRIC" id="fig|1303.76.peg.543"/>
<reference evidence="2 3" key="1">
    <citation type="submission" date="2016-01" db="EMBL/GenBank/DDBJ databases">
        <title>Highly variable Streptococcus oralis are common among viridans streptococci isolated from primates.</title>
        <authorList>
            <person name="Denapaite D."/>
            <person name="Rieger M."/>
            <person name="Koendgen S."/>
            <person name="Brueckner R."/>
            <person name="Ochigava I."/>
            <person name="Kappeler P."/>
            <person name="Maetz-Rensing K."/>
            <person name="Leendertz F."/>
            <person name="Hakenbeck R."/>
        </authorList>
    </citation>
    <scope>NUCLEOTIDE SEQUENCE [LARGE SCALE GENOMIC DNA]</scope>
    <source>
        <strain evidence="2 3">DD05</strain>
    </source>
</reference>
<organism evidence="2 3">
    <name type="scientific">Streptococcus oralis</name>
    <dbReference type="NCBI Taxonomy" id="1303"/>
    <lineage>
        <taxon>Bacteria</taxon>
        <taxon>Bacillati</taxon>
        <taxon>Bacillota</taxon>
        <taxon>Bacilli</taxon>
        <taxon>Lactobacillales</taxon>
        <taxon>Streptococcaceae</taxon>
        <taxon>Streptococcus</taxon>
    </lineage>
</organism>
<keyword evidence="1" id="KW-0812">Transmembrane</keyword>
<sequence length="217" mass="24136">MKGNEVTFEKEITVYDDGQHYLKSKIQIKGHFKGESAITFNTKYKDGKLSQEGEYSVGGLSTDFLEEKANYKTKIGLKDYSITGEFSLADKISSSYSKLAPNLSIGFGYKNRSLEVGTKSENGYRVTYVKEHNQVKQDYATVKTTNETGVRKVDHLQRTFENAEFIFYGVAFVTVVTVAIAFAPVEAAIGSVIAVLTGIALLSNEDKSSEKKDERFN</sequence>
<gene>
    <name evidence="2" type="ORF">SORDD05_00521</name>
</gene>
<evidence type="ECO:0000256" key="1">
    <source>
        <dbReference type="SAM" id="Phobius"/>
    </source>
</evidence>
<comment type="caution">
    <text evidence="2">The sequence shown here is derived from an EMBL/GenBank/DDBJ whole genome shotgun (WGS) entry which is preliminary data.</text>
</comment>
<keyword evidence="1" id="KW-0472">Membrane</keyword>